<gene>
    <name evidence="2" type="ORF">GJW-30_1_02429</name>
</gene>
<name>A0A0S3PVA4_9BRAD</name>
<accession>A0A0S3PVA4</accession>
<evidence type="ECO:0000313" key="3">
    <source>
        <dbReference type="Proteomes" id="UP000236884"/>
    </source>
</evidence>
<feature type="region of interest" description="Disordered" evidence="1">
    <location>
        <begin position="59"/>
        <end position="83"/>
    </location>
</feature>
<organism evidence="2 3">
    <name type="scientific">Variibacter gotjawalensis</name>
    <dbReference type="NCBI Taxonomy" id="1333996"/>
    <lineage>
        <taxon>Bacteria</taxon>
        <taxon>Pseudomonadati</taxon>
        <taxon>Pseudomonadota</taxon>
        <taxon>Alphaproteobacteria</taxon>
        <taxon>Hyphomicrobiales</taxon>
        <taxon>Nitrobacteraceae</taxon>
        <taxon>Variibacter</taxon>
    </lineage>
</organism>
<keyword evidence="3" id="KW-1185">Reference proteome</keyword>
<dbReference type="KEGG" id="vgo:GJW-30_1_02429"/>
<evidence type="ECO:0000313" key="2">
    <source>
        <dbReference type="EMBL" id="BAT59894.1"/>
    </source>
</evidence>
<dbReference type="AlphaFoldDB" id="A0A0S3PVA4"/>
<dbReference type="Proteomes" id="UP000236884">
    <property type="component" value="Chromosome"/>
</dbReference>
<protein>
    <submittedName>
        <fullName evidence="2">Uncharacterized protein</fullName>
    </submittedName>
</protein>
<feature type="compositionally biased region" description="Polar residues" evidence="1">
    <location>
        <begin position="66"/>
        <end position="77"/>
    </location>
</feature>
<proteinExistence type="predicted"/>
<dbReference type="OrthoDB" id="8449565at2"/>
<sequence length="216" mass="23439">MTSDEKIAGEPPEIKAISAVYAALKTLDPQARLRVLRYSSELLGLDLSPITEARDTAVSLPASEEGPSQTSFATSPPLQEHSDDTDGINAVALRWIKRNDLDTKSLQKLFSLGVEEIDLVARSVPGRSKRERMRNVMLLKGVAAYLGTGVARISHDQLKEACMHYNAYDSNNSAAYLKEFSPEVSGSKESGFTLTARGLTLATDLVRELIGGQSSK</sequence>
<reference evidence="2 3" key="1">
    <citation type="submission" date="2015-08" db="EMBL/GenBank/DDBJ databases">
        <title>Investigation of the bacterial diversity of lava forest soil.</title>
        <authorList>
            <person name="Lee J.S."/>
        </authorList>
    </citation>
    <scope>NUCLEOTIDE SEQUENCE [LARGE SCALE GENOMIC DNA]</scope>
    <source>
        <strain evidence="2 3">GJW-30</strain>
    </source>
</reference>
<dbReference type="RefSeq" id="WP_096355655.1">
    <property type="nucleotide sequence ID" value="NZ_AP014946.1"/>
</dbReference>
<evidence type="ECO:0000256" key="1">
    <source>
        <dbReference type="SAM" id="MobiDB-lite"/>
    </source>
</evidence>
<dbReference type="EMBL" id="AP014946">
    <property type="protein sequence ID" value="BAT59894.1"/>
    <property type="molecule type" value="Genomic_DNA"/>
</dbReference>